<evidence type="ECO:0000256" key="4">
    <source>
        <dbReference type="ARBA" id="ARBA00023015"/>
    </source>
</evidence>
<dbReference type="AlphaFoldDB" id="A0A7K1V8W8"/>
<dbReference type="InterPro" id="IPR050300">
    <property type="entry name" value="GDXG_lipolytic_enzyme"/>
</dbReference>
<comment type="caution">
    <text evidence="8">The sequence shown here is derived from an EMBL/GenBank/DDBJ whole genome shotgun (WGS) entry which is preliminary data.</text>
</comment>
<dbReference type="InterPro" id="IPR036388">
    <property type="entry name" value="WH-like_DNA-bd_sf"/>
</dbReference>
<evidence type="ECO:0000256" key="1">
    <source>
        <dbReference type="ARBA" id="ARBA00009437"/>
    </source>
</evidence>
<dbReference type="EMBL" id="WRPP01000011">
    <property type="protein sequence ID" value="MVU83016.1"/>
    <property type="molecule type" value="Genomic_DNA"/>
</dbReference>
<dbReference type="GO" id="GO:0004806">
    <property type="term" value="F:triacylglycerol lipase activity"/>
    <property type="evidence" value="ECO:0007669"/>
    <property type="project" value="TreeGrafter"/>
</dbReference>
<dbReference type="InterPro" id="IPR000847">
    <property type="entry name" value="LysR_HTH_N"/>
</dbReference>
<protein>
    <submittedName>
        <fullName evidence="8">Alpha/beta hydrolase fold domain-containing protein</fullName>
    </submittedName>
</protein>
<accession>A0A7K1V8W8</accession>
<dbReference type="SUPFAM" id="SSF46785">
    <property type="entry name" value="Winged helix' DNA-binding domain"/>
    <property type="match status" value="1"/>
</dbReference>
<dbReference type="GO" id="GO:0003677">
    <property type="term" value="F:DNA binding"/>
    <property type="evidence" value="ECO:0007669"/>
    <property type="project" value="UniProtKB-KW"/>
</dbReference>
<sequence>MPLRNESPAGILGRMVEPLPQTPEGVELRHLRAFVAVAEELNFGRAAQRLYVTQPALSRTVRGLEKLVGCDLFHRNTRSVSLTPAGAALLDRTRDVLTDLDAALTAARSAGGALSARMGQLWSPVEETFNGELAPMRSAFELMHAEFPMPEGIRLEPVNAGGVPGIQLVPAEDFDTTVVYAHGGGFMMGSAYGYRGMAGAVAQAGRARVLVPEYRLAPEHPFPAARDDVVTAYRWLLNTDTEPEQIALVGDSTGAMLLLSVLVRARDDGLPLPRATVLLCPAVDFYAPEDDPPADVEQHMRFQNAYLAGRSASDPEANPLCADLSGLPPTLVQSGEFDGLGRNTDVLVARLAAAGNTVRHDIFGVDGHAFQIYWSFHPEAADAVQQVGEFLQKPAPLTA</sequence>
<keyword evidence="6" id="KW-0804">Transcription</keyword>
<organism evidence="8 9">
    <name type="scientific">Nocardia terrae</name>
    <dbReference type="NCBI Taxonomy" id="2675851"/>
    <lineage>
        <taxon>Bacteria</taxon>
        <taxon>Bacillati</taxon>
        <taxon>Actinomycetota</taxon>
        <taxon>Actinomycetes</taxon>
        <taxon>Mycobacteriales</taxon>
        <taxon>Nocardiaceae</taxon>
        <taxon>Nocardia</taxon>
    </lineage>
</organism>
<evidence type="ECO:0000313" key="8">
    <source>
        <dbReference type="EMBL" id="MVU83016.1"/>
    </source>
</evidence>
<dbReference type="PANTHER" id="PTHR48081:SF30">
    <property type="entry name" value="ACETYL-HYDROLASE LIPR-RELATED"/>
    <property type="match status" value="1"/>
</dbReference>
<dbReference type="InterPro" id="IPR013094">
    <property type="entry name" value="AB_hydrolase_3"/>
</dbReference>
<dbReference type="GO" id="GO:0003700">
    <property type="term" value="F:DNA-binding transcription factor activity"/>
    <property type="evidence" value="ECO:0007669"/>
    <property type="project" value="InterPro"/>
</dbReference>
<dbReference type="SUPFAM" id="SSF53474">
    <property type="entry name" value="alpha/beta-Hydrolases"/>
    <property type="match status" value="1"/>
</dbReference>
<keyword evidence="4" id="KW-0805">Transcription regulation</keyword>
<dbReference type="Gene3D" id="3.40.50.1820">
    <property type="entry name" value="alpha/beta hydrolase"/>
    <property type="match status" value="1"/>
</dbReference>
<comment type="similarity">
    <text evidence="1">Belongs to the LysR transcriptional regulatory family.</text>
</comment>
<evidence type="ECO:0000256" key="2">
    <source>
        <dbReference type="ARBA" id="ARBA00010515"/>
    </source>
</evidence>
<dbReference type="PRINTS" id="PR00039">
    <property type="entry name" value="HTHLYSR"/>
</dbReference>
<dbReference type="PANTHER" id="PTHR48081">
    <property type="entry name" value="AB HYDROLASE SUPERFAMILY PROTEIN C4A8.06C"/>
    <property type="match status" value="1"/>
</dbReference>
<proteinExistence type="inferred from homology"/>
<keyword evidence="3 8" id="KW-0378">Hydrolase</keyword>
<dbReference type="Proteomes" id="UP000466794">
    <property type="component" value="Unassembled WGS sequence"/>
</dbReference>
<name>A0A7K1V8W8_9NOCA</name>
<gene>
    <name evidence="8" type="ORF">GPX89_37990</name>
</gene>
<dbReference type="Pfam" id="PF00126">
    <property type="entry name" value="HTH_1"/>
    <property type="match status" value="1"/>
</dbReference>
<dbReference type="Gene3D" id="1.10.10.10">
    <property type="entry name" value="Winged helix-like DNA-binding domain superfamily/Winged helix DNA-binding domain"/>
    <property type="match status" value="1"/>
</dbReference>
<comment type="similarity">
    <text evidence="2">Belongs to the 'GDXG' lipolytic enzyme family.</text>
</comment>
<feature type="domain" description="HTH lysR-type" evidence="7">
    <location>
        <begin position="26"/>
        <end position="83"/>
    </location>
</feature>
<reference evidence="8 9" key="1">
    <citation type="submission" date="2019-12" db="EMBL/GenBank/DDBJ databases">
        <title>Nocardia sp. nov. ET3-3 isolated from soil.</title>
        <authorList>
            <person name="Kanchanasin P."/>
            <person name="Tanasupawat S."/>
            <person name="Yuki M."/>
            <person name="Kudo T."/>
        </authorList>
    </citation>
    <scope>NUCLEOTIDE SEQUENCE [LARGE SCALE GENOMIC DNA]</scope>
    <source>
        <strain evidence="8 9">ET3-3</strain>
    </source>
</reference>
<keyword evidence="5" id="KW-0238">DNA-binding</keyword>
<dbReference type="Pfam" id="PF07859">
    <property type="entry name" value="Abhydrolase_3"/>
    <property type="match status" value="1"/>
</dbReference>
<dbReference type="PROSITE" id="PS50931">
    <property type="entry name" value="HTH_LYSR"/>
    <property type="match status" value="1"/>
</dbReference>
<keyword evidence="9" id="KW-1185">Reference proteome</keyword>
<evidence type="ECO:0000256" key="3">
    <source>
        <dbReference type="ARBA" id="ARBA00022801"/>
    </source>
</evidence>
<dbReference type="RefSeq" id="WP_157392594.1">
    <property type="nucleotide sequence ID" value="NZ_WRPP01000011.1"/>
</dbReference>
<dbReference type="InterPro" id="IPR029058">
    <property type="entry name" value="AB_hydrolase_fold"/>
</dbReference>
<evidence type="ECO:0000259" key="7">
    <source>
        <dbReference type="PROSITE" id="PS50931"/>
    </source>
</evidence>
<dbReference type="InterPro" id="IPR036390">
    <property type="entry name" value="WH_DNA-bd_sf"/>
</dbReference>
<evidence type="ECO:0000256" key="5">
    <source>
        <dbReference type="ARBA" id="ARBA00023125"/>
    </source>
</evidence>
<evidence type="ECO:0000313" key="9">
    <source>
        <dbReference type="Proteomes" id="UP000466794"/>
    </source>
</evidence>
<dbReference type="FunFam" id="1.10.10.10:FF:000001">
    <property type="entry name" value="LysR family transcriptional regulator"/>
    <property type="match status" value="1"/>
</dbReference>
<evidence type="ECO:0000256" key="6">
    <source>
        <dbReference type="ARBA" id="ARBA00023163"/>
    </source>
</evidence>